<accession>A0A6C2UE68</accession>
<organism evidence="3 4">
    <name type="scientific">Pontiella desulfatans</name>
    <dbReference type="NCBI Taxonomy" id="2750659"/>
    <lineage>
        <taxon>Bacteria</taxon>
        <taxon>Pseudomonadati</taxon>
        <taxon>Kiritimatiellota</taxon>
        <taxon>Kiritimatiellia</taxon>
        <taxon>Kiritimatiellales</taxon>
        <taxon>Pontiellaceae</taxon>
        <taxon>Pontiella</taxon>
    </lineage>
</organism>
<dbReference type="Pfam" id="PF00487">
    <property type="entry name" value="FA_desaturase"/>
    <property type="match status" value="1"/>
</dbReference>
<dbReference type="PANTHER" id="PTHR12879">
    <property type="entry name" value="SPHINGOLIPID DELTA 4 DESATURASE/C-4 HYDROXYLASE PROTEIN DES2"/>
    <property type="match status" value="1"/>
</dbReference>
<proteinExistence type="predicted"/>
<sequence>MILEFTPREELSEFEWNHEGRNWKRLDVDKEVIKQLSERSTWNGLWRVGLFMSFLAVTAAATLWAASYSLWLVILSLYGYYFFYGFWVAIGHELQHSTVFAKNFDWFSEPFFRLVQALMWNSPTYARKSHQLHHRYTMVRGIDPETDWPEVFDTKFVRSVLVYAVKSLLVFGAVRTLIRDIATQINRVRGQKDRMMTDHCTDKENAAIRRESLGILLFHLVIVAVAIVFGRWELIAFITLAWQIGAPIEGLWHNTEHITRLYDVNDQRLCTRSVKVGPLVHLLYWGLDDHIDHHIYPLVPSRNLPKLHQLLKHDLPEPLSMIDCWKEMFAIAKEKDARPKNEFVAYEGNRLKVKELKG</sequence>
<protein>
    <recommendedName>
        <fullName evidence="2">Fatty acid desaturase domain-containing protein</fullName>
    </recommendedName>
</protein>
<evidence type="ECO:0000313" key="4">
    <source>
        <dbReference type="Proteomes" id="UP000366872"/>
    </source>
</evidence>
<dbReference type="EMBL" id="CAAHFG010000005">
    <property type="protein sequence ID" value="VGO17721.1"/>
    <property type="molecule type" value="Genomic_DNA"/>
</dbReference>
<evidence type="ECO:0000313" key="3">
    <source>
        <dbReference type="EMBL" id="VGO17721.1"/>
    </source>
</evidence>
<name>A0A6C2UE68_PONDE</name>
<dbReference type="InterPro" id="IPR005804">
    <property type="entry name" value="FA_desaturase_dom"/>
</dbReference>
<reference evidence="3 4" key="1">
    <citation type="submission" date="2019-04" db="EMBL/GenBank/DDBJ databases">
        <authorList>
            <person name="Van Vliet M D."/>
        </authorList>
    </citation>
    <scope>NUCLEOTIDE SEQUENCE [LARGE SCALE GENOMIC DNA]</scope>
    <source>
        <strain evidence="3 4">F1</strain>
    </source>
</reference>
<dbReference type="GO" id="GO:0042284">
    <property type="term" value="F:sphingolipid delta-4 desaturase activity"/>
    <property type="evidence" value="ECO:0007669"/>
    <property type="project" value="TreeGrafter"/>
</dbReference>
<feature type="transmembrane region" description="Helical" evidence="1">
    <location>
        <begin position="44"/>
        <end position="64"/>
    </location>
</feature>
<dbReference type="Proteomes" id="UP000366872">
    <property type="component" value="Unassembled WGS sequence"/>
</dbReference>
<dbReference type="GO" id="GO:0016020">
    <property type="term" value="C:membrane"/>
    <property type="evidence" value="ECO:0007669"/>
    <property type="project" value="GOC"/>
</dbReference>
<dbReference type="GO" id="GO:0046513">
    <property type="term" value="P:ceramide biosynthetic process"/>
    <property type="evidence" value="ECO:0007669"/>
    <property type="project" value="TreeGrafter"/>
</dbReference>
<keyword evidence="1" id="KW-0472">Membrane</keyword>
<feature type="transmembrane region" description="Helical" evidence="1">
    <location>
        <begin position="70"/>
        <end position="90"/>
    </location>
</feature>
<keyword evidence="1" id="KW-0812">Transmembrane</keyword>
<dbReference type="PANTHER" id="PTHR12879:SF8">
    <property type="entry name" value="SPHINGOLIPID DELTA(4)-DESATURASE DES1"/>
    <property type="match status" value="1"/>
</dbReference>
<feature type="domain" description="Fatty acid desaturase" evidence="2">
    <location>
        <begin position="70"/>
        <end position="321"/>
    </location>
</feature>
<keyword evidence="1" id="KW-1133">Transmembrane helix</keyword>
<dbReference type="AlphaFoldDB" id="A0A6C2UE68"/>
<keyword evidence="4" id="KW-1185">Reference proteome</keyword>
<evidence type="ECO:0000259" key="2">
    <source>
        <dbReference type="Pfam" id="PF00487"/>
    </source>
</evidence>
<feature type="transmembrane region" description="Helical" evidence="1">
    <location>
        <begin position="213"/>
        <end position="232"/>
    </location>
</feature>
<dbReference type="RefSeq" id="WP_136083202.1">
    <property type="nucleotide sequence ID" value="NZ_CAAHFG010000005.1"/>
</dbReference>
<evidence type="ECO:0000256" key="1">
    <source>
        <dbReference type="SAM" id="Phobius"/>
    </source>
</evidence>
<gene>
    <name evidence="3" type="ORF">PDESU_06323</name>
</gene>